<dbReference type="Proteomes" id="UP000000845">
    <property type="component" value="Chromosome"/>
</dbReference>
<accession>D1AR40</accession>
<dbReference type="HOGENOM" id="CLU_1359612_0_0_0"/>
<protein>
    <submittedName>
        <fullName evidence="2">Uncharacterized protein</fullName>
    </submittedName>
</protein>
<feature type="region of interest" description="Disordered" evidence="1">
    <location>
        <begin position="1"/>
        <end position="45"/>
    </location>
</feature>
<proteinExistence type="predicted"/>
<keyword evidence="3" id="KW-1185">Reference proteome</keyword>
<gene>
    <name evidence="2" type="ordered locus">Sterm_0856</name>
</gene>
<sequence>MRFFKIRQRFYDANDQNGGEGGGGKEDEKDEKEDEKDKQADNDIKKDLENIKADIKKLMDGSGGNDATLKSLQEQIDKLEDGEAKSGLEKIKNELTASKNENMILKLEMYKSKALESEKINNGFAELITITPEMKTEDIDNLVKKAQEIQEKIKQDLVTVNQDKNPAFKIGDKKKTDDFHDEMIKEESEKYKEKEMPKFFR</sequence>
<dbReference type="EMBL" id="CP001739">
    <property type="protein sequence ID" value="ACZ07728.1"/>
    <property type="molecule type" value="Genomic_DNA"/>
</dbReference>
<evidence type="ECO:0000256" key="1">
    <source>
        <dbReference type="SAM" id="MobiDB-lite"/>
    </source>
</evidence>
<reference evidence="3" key="1">
    <citation type="submission" date="2009-09" db="EMBL/GenBank/DDBJ databases">
        <title>The complete chromosome of Sebaldella termitidis ATCC 33386.</title>
        <authorList>
            <consortium name="US DOE Joint Genome Institute (JGI-PGF)"/>
            <person name="Lucas S."/>
            <person name="Copeland A."/>
            <person name="Lapidus A."/>
            <person name="Glavina del Rio T."/>
            <person name="Dalin E."/>
            <person name="Tice H."/>
            <person name="Bruce D."/>
            <person name="Goodwin L."/>
            <person name="Pitluck S."/>
            <person name="Kyrpides N."/>
            <person name="Mavromatis K."/>
            <person name="Ivanova N."/>
            <person name="Mikhailova N."/>
            <person name="Sims D."/>
            <person name="Meincke L."/>
            <person name="Brettin T."/>
            <person name="Detter J.C."/>
            <person name="Han C."/>
            <person name="Larimer F."/>
            <person name="Land M."/>
            <person name="Hauser L."/>
            <person name="Markowitz V."/>
            <person name="Cheng J.F."/>
            <person name="Hugenholtz P."/>
            <person name="Woyke T."/>
            <person name="Wu D."/>
            <person name="Eisen J.A."/>
        </authorList>
    </citation>
    <scope>NUCLEOTIDE SEQUENCE [LARGE SCALE GENOMIC DNA]</scope>
    <source>
        <strain evidence="3">ATCC 33386 / NCTC 11300</strain>
    </source>
</reference>
<evidence type="ECO:0000313" key="2">
    <source>
        <dbReference type="EMBL" id="ACZ07728.1"/>
    </source>
</evidence>
<feature type="compositionally biased region" description="Basic and acidic residues" evidence="1">
    <location>
        <begin position="35"/>
        <end position="45"/>
    </location>
</feature>
<dbReference type="KEGG" id="str:Sterm_0856"/>
<organism evidence="2 3">
    <name type="scientific">Sebaldella termitidis (strain ATCC 33386 / NCTC 11300)</name>
    <dbReference type="NCBI Taxonomy" id="526218"/>
    <lineage>
        <taxon>Bacteria</taxon>
        <taxon>Fusobacteriati</taxon>
        <taxon>Fusobacteriota</taxon>
        <taxon>Fusobacteriia</taxon>
        <taxon>Fusobacteriales</taxon>
        <taxon>Leptotrichiaceae</taxon>
        <taxon>Sebaldella</taxon>
    </lineage>
</organism>
<reference evidence="2 3" key="2">
    <citation type="journal article" date="2010" name="Stand. Genomic Sci.">
        <title>Complete genome sequence of Sebaldella termitidis type strain (NCTC 11300).</title>
        <authorList>
            <person name="Harmon-Smith M."/>
            <person name="Celia L."/>
            <person name="Chertkov O."/>
            <person name="Lapidus A."/>
            <person name="Copeland A."/>
            <person name="Glavina Del Rio T."/>
            <person name="Nolan M."/>
            <person name="Lucas S."/>
            <person name="Tice H."/>
            <person name="Cheng J.F."/>
            <person name="Han C."/>
            <person name="Detter J.C."/>
            <person name="Bruce D."/>
            <person name="Goodwin L."/>
            <person name="Pitluck S."/>
            <person name="Pati A."/>
            <person name="Liolios K."/>
            <person name="Ivanova N."/>
            <person name="Mavromatis K."/>
            <person name="Mikhailova N."/>
            <person name="Chen A."/>
            <person name="Palaniappan K."/>
            <person name="Land M."/>
            <person name="Hauser L."/>
            <person name="Chang Y.J."/>
            <person name="Jeffries C.D."/>
            <person name="Brettin T."/>
            <person name="Goker M."/>
            <person name="Beck B."/>
            <person name="Bristow J."/>
            <person name="Eisen J.A."/>
            <person name="Markowitz V."/>
            <person name="Hugenholtz P."/>
            <person name="Kyrpides N.C."/>
            <person name="Klenk H.P."/>
            <person name="Chen F."/>
        </authorList>
    </citation>
    <scope>NUCLEOTIDE SEQUENCE [LARGE SCALE GENOMIC DNA]</scope>
    <source>
        <strain evidence="3">ATCC 33386 / NCTC 11300</strain>
    </source>
</reference>
<dbReference type="STRING" id="526218.Sterm_0856"/>
<dbReference type="AlphaFoldDB" id="D1AR40"/>
<dbReference type="RefSeq" id="WP_012860324.1">
    <property type="nucleotide sequence ID" value="NC_013517.1"/>
</dbReference>
<name>D1AR40_SEBTE</name>
<evidence type="ECO:0000313" key="3">
    <source>
        <dbReference type="Proteomes" id="UP000000845"/>
    </source>
</evidence>